<dbReference type="PANTHER" id="PTHR10000:SF8">
    <property type="entry name" value="HAD SUPERFAMILY HYDROLASE-LIKE, TYPE 3"/>
    <property type="match status" value="1"/>
</dbReference>
<dbReference type="InterPro" id="IPR036412">
    <property type="entry name" value="HAD-like_sf"/>
</dbReference>
<dbReference type="PROSITE" id="PS01229">
    <property type="entry name" value="COF_2"/>
    <property type="match status" value="1"/>
</dbReference>
<dbReference type="SUPFAM" id="SSF56784">
    <property type="entry name" value="HAD-like"/>
    <property type="match status" value="1"/>
</dbReference>
<dbReference type="EMBL" id="JACHGT010000016">
    <property type="protein sequence ID" value="MBB6038280.1"/>
    <property type="molecule type" value="Genomic_DNA"/>
</dbReference>
<dbReference type="Pfam" id="PF08282">
    <property type="entry name" value="Hydrolase_3"/>
    <property type="match status" value="1"/>
</dbReference>
<dbReference type="Gene3D" id="3.40.50.1000">
    <property type="entry name" value="HAD superfamily/HAD-like"/>
    <property type="match status" value="1"/>
</dbReference>
<sequence length="271" mass="27633">MTPALVAVDLDGTVVRHGDYNRAAGAVTVAALAAVRAAGIPVVVVTARPRWDSSAAMTDLGIAPGHHVFSEGAVVTGADGLVAHRVEIDPGAAIRGYRASTPAATFSLEVSDDGWLTCENYAQDVPTNWKGRATHDTLAATPTTSLTVRVPCDGVYAPAELCAHALDATELAGLDPTVYRAHVGRSGWVSVVAAGTDKATGLARVAATLGVAQADVIAFGDSLNDLPMLAWAGHGVAMGQAPAAVRDAADEVAPPIDADGVATVLARWFQA</sequence>
<dbReference type="InterPro" id="IPR006379">
    <property type="entry name" value="HAD-SF_hydro_IIB"/>
</dbReference>
<dbReference type="PANTHER" id="PTHR10000">
    <property type="entry name" value="PHOSPHOSERINE PHOSPHATASE"/>
    <property type="match status" value="1"/>
</dbReference>
<evidence type="ECO:0008006" key="3">
    <source>
        <dbReference type="Google" id="ProtNLM"/>
    </source>
</evidence>
<dbReference type="NCBIfam" id="TIGR01484">
    <property type="entry name" value="HAD-SF-IIB"/>
    <property type="match status" value="1"/>
</dbReference>
<evidence type="ECO:0000313" key="1">
    <source>
        <dbReference type="EMBL" id="MBB6038280.1"/>
    </source>
</evidence>
<evidence type="ECO:0000313" key="2">
    <source>
        <dbReference type="Proteomes" id="UP000548476"/>
    </source>
</evidence>
<dbReference type="GO" id="GO:0005829">
    <property type="term" value="C:cytosol"/>
    <property type="evidence" value="ECO:0007669"/>
    <property type="project" value="TreeGrafter"/>
</dbReference>
<dbReference type="Proteomes" id="UP000548476">
    <property type="component" value="Unassembled WGS sequence"/>
</dbReference>
<dbReference type="InterPro" id="IPR023214">
    <property type="entry name" value="HAD_sf"/>
</dbReference>
<accession>A0A841G2A9</accession>
<protein>
    <recommendedName>
        <fullName evidence="3">HAD family phosphatase</fullName>
    </recommendedName>
</protein>
<dbReference type="Gene3D" id="3.30.1240.10">
    <property type="match status" value="1"/>
</dbReference>
<comment type="caution">
    <text evidence="1">The sequence shown here is derived from an EMBL/GenBank/DDBJ whole genome shotgun (WGS) entry which is preliminary data.</text>
</comment>
<organism evidence="1 2">
    <name type="scientific">Phytomonospora endophytica</name>
    <dbReference type="NCBI Taxonomy" id="714109"/>
    <lineage>
        <taxon>Bacteria</taxon>
        <taxon>Bacillati</taxon>
        <taxon>Actinomycetota</taxon>
        <taxon>Actinomycetes</taxon>
        <taxon>Micromonosporales</taxon>
        <taxon>Micromonosporaceae</taxon>
        <taxon>Phytomonospora</taxon>
    </lineage>
</organism>
<dbReference type="RefSeq" id="WP_184791081.1">
    <property type="nucleotide sequence ID" value="NZ_BONT01000008.1"/>
</dbReference>
<dbReference type="GO" id="GO:0000287">
    <property type="term" value="F:magnesium ion binding"/>
    <property type="evidence" value="ECO:0007669"/>
    <property type="project" value="TreeGrafter"/>
</dbReference>
<keyword evidence="2" id="KW-1185">Reference proteome</keyword>
<name>A0A841G2A9_9ACTN</name>
<dbReference type="GO" id="GO:0016791">
    <property type="term" value="F:phosphatase activity"/>
    <property type="evidence" value="ECO:0007669"/>
    <property type="project" value="TreeGrafter"/>
</dbReference>
<gene>
    <name evidence="1" type="ORF">HNR73_006163</name>
</gene>
<reference evidence="1 2" key="1">
    <citation type="submission" date="2020-08" db="EMBL/GenBank/DDBJ databases">
        <title>Genomic Encyclopedia of Type Strains, Phase IV (KMG-IV): sequencing the most valuable type-strain genomes for metagenomic binning, comparative biology and taxonomic classification.</title>
        <authorList>
            <person name="Goeker M."/>
        </authorList>
    </citation>
    <scope>NUCLEOTIDE SEQUENCE [LARGE SCALE GENOMIC DNA]</scope>
    <source>
        <strain evidence="1 2">YIM 65646</strain>
    </source>
</reference>
<proteinExistence type="predicted"/>
<dbReference type="AlphaFoldDB" id="A0A841G2A9"/>